<sequence length="182" mass="20470">MYHEKTFSIDPSSFLEPLARRLPAEAFILDVGCGSGRDLLWMKNKGFEVIGFERSPELAELARENAGCEVIEGDFETYDFSSILVDGVMLIGALVHTPYERFAEVFKNITAALPKHGNVLITLKEGSGSRTDSDNRTFYLWQDQKAREMFDTFGFEVRDFSKAVSKTGSNDVWMSYVLDKAG</sequence>
<name>A0A8J6TNX6_9BACT</name>
<dbReference type="Gene3D" id="3.40.50.150">
    <property type="entry name" value="Vaccinia Virus protein VP39"/>
    <property type="match status" value="1"/>
</dbReference>
<dbReference type="GO" id="GO:0008168">
    <property type="term" value="F:methyltransferase activity"/>
    <property type="evidence" value="ECO:0007669"/>
    <property type="project" value="UniProtKB-KW"/>
</dbReference>
<evidence type="ECO:0000313" key="4">
    <source>
        <dbReference type="Proteomes" id="UP000605201"/>
    </source>
</evidence>
<reference evidence="3 4" key="1">
    <citation type="submission" date="2020-08" db="EMBL/GenBank/DDBJ databases">
        <title>Bridging the membrane lipid divide: bacteria of the FCB group superphylum have the potential to synthesize archaeal ether lipids.</title>
        <authorList>
            <person name="Villanueva L."/>
            <person name="Von Meijenfeldt F.A.B."/>
            <person name="Westbye A.B."/>
            <person name="Yadav S."/>
            <person name="Hopmans E.C."/>
            <person name="Dutilh B.E."/>
            <person name="Sinninghe Damste J.S."/>
        </authorList>
    </citation>
    <scope>NUCLEOTIDE SEQUENCE [LARGE SCALE GENOMIC DNA]</scope>
    <source>
        <strain evidence="3">NIOZ-UU17</strain>
    </source>
</reference>
<dbReference type="CDD" id="cd02440">
    <property type="entry name" value="AdoMet_MTases"/>
    <property type="match status" value="1"/>
</dbReference>
<feature type="domain" description="Methyltransferase" evidence="2">
    <location>
        <begin position="28"/>
        <end position="117"/>
    </location>
</feature>
<protein>
    <submittedName>
        <fullName evidence="3">Class I SAM-dependent methyltransferase</fullName>
    </submittedName>
</protein>
<organism evidence="3 4">
    <name type="scientific">Candidatus Desulfatibia vada</name>
    <dbReference type="NCBI Taxonomy" id="2841696"/>
    <lineage>
        <taxon>Bacteria</taxon>
        <taxon>Pseudomonadati</taxon>
        <taxon>Thermodesulfobacteriota</taxon>
        <taxon>Desulfobacteria</taxon>
        <taxon>Desulfobacterales</taxon>
        <taxon>Desulfobacterales incertae sedis</taxon>
        <taxon>Candidatus Desulfatibia</taxon>
    </lineage>
</organism>
<comment type="caution">
    <text evidence="3">The sequence shown here is derived from an EMBL/GenBank/DDBJ whole genome shotgun (WGS) entry which is preliminary data.</text>
</comment>
<accession>A0A8J6TNX6</accession>
<keyword evidence="1" id="KW-0808">Transferase</keyword>
<dbReference type="PANTHER" id="PTHR43861">
    <property type="entry name" value="TRANS-ACONITATE 2-METHYLTRANSFERASE-RELATED"/>
    <property type="match status" value="1"/>
</dbReference>
<proteinExistence type="predicted"/>
<dbReference type="Proteomes" id="UP000605201">
    <property type="component" value="Unassembled WGS sequence"/>
</dbReference>
<dbReference type="InterPro" id="IPR029063">
    <property type="entry name" value="SAM-dependent_MTases_sf"/>
</dbReference>
<dbReference type="SUPFAM" id="SSF53335">
    <property type="entry name" value="S-adenosyl-L-methionine-dependent methyltransferases"/>
    <property type="match status" value="1"/>
</dbReference>
<dbReference type="InterPro" id="IPR041698">
    <property type="entry name" value="Methyltransf_25"/>
</dbReference>
<dbReference type="AlphaFoldDB" id="A0A8J6TNX6"/>
<gene>
    <name evidence="3" type="ORF">H8D96_00640</name>
</gene>
<evidence type="ECO:0000259" key="2">
    <source>
        <dbReference type="Pfam" id="PF13649"/>
    </source>
</evidence>
<evidence type="ECO:0000313" key="3">
    <source>
        <dbReference type="EMBL" id="MBC8430403.1"/>
    </source>
</evidence>
<keyword evidence="3" id="KW-0489">Methyltransferase</keyword>
<dbReference type="EMBL" id="JACNIG010000037">
    <property type="protein sequence ID" value="MBC8430403.1"/>
    <property type="molecule type" value="Genomic_DNA"/>
</dbReference>
<dbReference type="GO" id="GO:0032259">
    <property type="term" value="P:methylation"/>
    <property type="evidence" value="ECO:0007669"/>
    <property type="project" value="UniProtKB-KW"/>
</dbReference>
<dbReference type="Pfam" id="PF13649">
    <property type="entry name" value="Methyltransf_25"/>
    <property type="match status" value="1"/>
</dbReference>
<evidence type="ECO:0000256" key="1">
    <source>
        <dbReference type="ARBA" id="ARBA00022679"/>
    </source>
</evidence>